<evidence type="ECO:0000259" key="4">
    <source>
        <dbReference type="Pfam" id="PF09992"/>
    </source>
</evidence>
<dbReference type="Gene3D" id="2.60.40.1080">
    <property type="match status" value="1"/>
</dbReference>
<keyword evidence="2" id="KW-0732">Signal</keyword>
<dbReference type="InterPro" id="IPR018711">
    <property type="entry name" value="NAGPA"/>
</dbReference>
<feature type="chain" id="PRO_5042011130" evidence="2">
    <location>
        <begin position="31"/>
        <end position="1690"/>
    </location>
</feature>
<evidence type="ECO:0000256" key="1">
    <source>
        <dbReference type="SAM" id="MobiDB-lite"/>
    </source>
</evidence>
<feature type="domain" description="Phosphodiester glycosidase" evidence="4">
    <location>
        <begin position="473"/>
        <end position="650"/>
    </location>
</feature>
<evidence type="ECO:0000259" key="3">
    <source>
        <dbReference type="Pfam" id="PF02368"/>
    </source>
</evidence>
<dbReference type="Gene3D" id="2.10.270.10">
    <property type="entry name" value="Cholin Binding"/>
    <property type="match status" value="6"/>
</dbReference>
<gene>
    <name evidence="5" type="ORF">LKD37_05850</name>
</gene>
<keyword evidence="5" id="KW-0378">Hydrolase</keyword>
<dbReference type="RefSeq" id="WP_302928340.1">
    <property type="nucleotide sequence ID" value="NZ_JAJEPW010000012.1"/>
</dbReference>
<dbReference type="InterPro" id="IPR003343">
    <property type="entry name" value="Big_2"/>
</dbReference>
<feature type="domain" description="BIG2" evidence="3">
    <location>
        <begin position="696"/>
        <end position="742"/>
    </location>
</feature>
<dbReference type="Proteomes" id="UP001199319">
    <property type="component" value="Unassembled WGS sequence"/>
</dbReference>
<protein>
    <submittedName>
        <fullName evidence="5">Phosphodiester glycosidase family protein</fullName>
    </submittedName>
</protein>
<dbReference type="PANTHER" id="PTHR40446:SF2">
    <property type="entry name" value="N-ACETYLGLUCOSAMINE-1-PHOSPHODIESTER ALPHA-N-ACETYLGLUCOSAMINIDASE"/>
    <property type="match status" value="1"/>
</dbReference>
<evidence type="ECO:0000313" key="5">
    <source>
        <dbReference type="EMBL" id="MCC2129042.1"/>
    </source>
</evidence>
<dbReference type="Pfam" id="PF09992">
    <property type="entry name" value="NAGPA"/>
    <property type="match status" value="1"/>
</dbReference>
<keyword evidence="6" id="KW-1185">Reference proteome</keyword>
<evidence type="ECO:0000313" key="6">
    <source>
        <dbReference type="Proteomes" id="UP001199319"/>
    </source>
</evidence>
<evidence type="ECO:0000256" key="2">
    <source>
        <dbReference type="SAM" id="SignalP"/>
    </source>
</evidence>
<proteinExistence type="predicted"/>
<feature type="signal peptide" evidence="2">
    <location>
        <begin position="1"/>
        <end position="30"/>
    </location>
</feature>
<dbReference type="GO" id="GO:0016798">
    <property type="term" value="F:hydrolase activity, acting on glycosyl bonds"/>
    <property type="evidence" value="ECO:0007669"/>
    <property type="project" value="UniProtKB-KW"/>
</dbReference>
<dbReference type="Pfam" id="PF02368">
    <property type="entry name" value="Big_2"/>
    <property type="match status" value="1"/>
</dbReference>
<sequence length="1690" mass="185337">MARGTMKRYLSMCLVVVMLLTTLLPVGAYAADDSAIEDTTTNYEEPVASELEDISIELEDQESEQADDTAAVTEISDYATFLSCFKVLEGYAQTYAEENAGENANALIINYIRTGVERYTSGTWEMVCGKENTAFTAYVSEQDTANNTSASALKNLGNFTLPNGNKVDLGHVFGAMDVANYAKVQGMTDAVVQARADMGSWAGDITDLMYCAENVDIADKVDTTETDVDTLAANIRARYLGVDYGTLNSVDHSFTDTDLYGDMDAFYLTTEMNRGGVALSTIIENYFTAGLTDASRASYFLTNRLGGMVTKDGIRSKVLSTYTGNTLIGALESSYSLTDLSNYETLRKACCYAFADYLFDLAGDPNGTDPVDPDPEPDPEPDDAYYSVFSSDTTTVAPGVTQTINYALTKDDKQIVYYIATADIAREDVSIHANYHANDPSQGWAMSRVSDQMAAAQKRHSDPSDAANYVEHYNAVVGVNADFYNMTTGAPSGALVMEGVEYHSGASANFFAILKDGTAMIGSSSDYAAYKGQIQEAVGGSVYLVKDGKSVVTSAADYYNSRHSRTCVGITAEGNVVLMVLDGRQEPFSAGGSAEELAQIMLDAGCVTAINLDGGGSTTFVAKQEGSDTLTVVNRPSDGYERSVSSSLMVVSTAPASTEFDHALITSAYDYLTSGAAVRLIASGVSVSGSAAELPADITWKSADETIGTVSEDGVFTAVKKGSVEIQLLSGDTVIGSKTLTVVEPNGLKFSKTSINAIYGDSVRLPLVATYNENPVAVCAGDITFELSNSAAGTVEAANNGFAFTGSEESGLRNVTITAMITRDYSISATIKVAMYSANQAIFDFDNATSGDRTFAWTRDVSNAEYLPGGDGETDRYHVIDPSQPMNVTYVFGLDMMTIKVPEKLEPLLSMVAGGDISGITAWDMLLQLAERVSSKTEVTVKFQFDQNVAVDISNLTVSNDYFRLTSASLDENNLLTVKCNFIKQSQAIDPDTANPICILSGVKLSAKDGAQWDADQCLSIENSGSVGYDIYLGANALYSMAKQTSFQEQYGIYPYEEPENTTHPCGGHFYCESYQEFTDRFILDNGSWSGWKTVNGTSYYFVENNALKGIHKVPGLNDESNEYFYQFNETTGACEGKVTGLIEVDGAWYYAINGVAKSGWWNLTDADGNNSYYYFDPETFHGLNGENSSFFPNVTYQFENGKLVKGAWLATDHGKRYYYGPGFVQGKWYTIEGNLYFFNQDGYRYEGLRYVKLRDNHDDPIYWYDFGEDGICHGVYQHTGLFYLNGNTYYTINGMVCNGLYLAEDGYYYYFGSVDYTAVKNTRHWVSYPNDTGFAPAFYSFDEDGRMIIDTPDPSKDGIVNEDGELYYYVNGVRFYAGLIQIDGDYYYVNSSCKVVTNQRYWVSKTNDLLPAGFYNFDVDGKMTDAPIPTPDPDPDPNPDPEVKNGIVNENGELYYYVNGVKTYAGLIQVDGNYYYVNSYCKVITNQRYWVSKTNDLLTAGFYNFGADGKMTDAPIPTPDPDPDPNPDPEVKNGIVSEDGELYYYVNGVKTYAGLIQIDGAYYYVNSYCKVITSQRYWVSKTNDLLPAAFYNFDAEGKMTDAPIPTPDPDPDPNPDPEVKNGIVSEDGELYYYVDGVKTYAGLIQIDGDYYYVNSYCKVITSQRYWVSKTNNLLPATFYTFGADGKMVR</sequence>
<dbReference type="SUPFAM" id="SSF49373">
    <property type="entry name" value="Invasin/intimin cell-adhesion fragments"/>
    <property type="match status" value="1"/>
</dbReference>
<keyword evidence="5" id="KW-0326">Glycosidase</keyword>
<accession>A0AAE3ADY7</accession>
<reference evidence="5" key="1">
    <citation type="submission" date="2021-10" db="EMBL/GenBank/DDBJ databases">
        <title>Anaerobic single-cell dispensing facilitates the cultivation of human gut bacteria.</title>
        <authorList>
            <person name="Afrizal A."/>
        </authorList>
    </citation>
    <scope>NUCLEOTIDE SEQUENCE</scope>
    <source>
        <strain evidence="5">CLA-AA-H272</strain>
    </source>
</reference>
<comment type="caution">
    <text evidence="5">The sequence shown here is derived from an EMBL/GenBank/DDBJ whole genome shotgun (WGS) entry which is preliminary data.</text>
</comment>
<feature type="region of interest" description="Disordered" evidence="1">
    <location>
        <begin position="1426"/>
        <end position="1445"/>
    </location>
</feature>
<dbReference type="PANTHER" id="PTHR40446">
    <property type="entry name" value="N-ACETYLGLUCOSAMINE-1-PHOSPHODIESTER ALPHA-N-ACETYLGLUCOSAMINIDASE"/>
    <property type="match status" value="1"/>
</dbReference>
<feature type="region of interest" description="Disordered" evidence="1">
    <location>
        <begin position="1602"/>
        <end position="1621"/>
    </location>
</feature>
<dbReference type="SUPFAM" id="SSF69360">
    <property type="entry name" value="Cell wall binding repeat"/>
    <property type="match status" value="2"/>
</dbReference>
<name>A0AAE3ADY7_9FIRM</name>
<dbReference type="EMBL" id="JAJEPW010000012">
    <property type="protein sequence ID" value="MCC2129042.1"/>
    <property type="molecule type" value="Genomic_DNA"/>
</dbReference>
<dbReference type="InterPro" id="IPR008964">
    <property type="entry name" value="Invasin/intimin_cell_adhesion"/>
</dbReference>
<organism evidence="5 6">
    <name type="scientific">Brotocaccenecus cirricatena</name>
    <dbReference type="NCBI Taxonomy" id="3064195"/>
    <lineage>
        <taxon>Bacteria</taxon>
        <taxon>Bacillati</taxon>
        <taxon>Bacillota</taxon>
        <taxon>Clostridia</taxon>
        <taxon>Eubacteriales</taxon>
        <taxon>Oscillospiraceae</taxon>
        <taxon>Brotocaccenecus</taxon>
    </lineage>
</organism>